<dbReference type="PROSITE" id="PS51007">
    <property type="entry name" value="CYTC"/>
    <property type="match status" value="1"/>
</dbReference>
<dbReference type="GO" id="GO:0020037">
    <property type="term" value="F:heme binding"/>
    <property type="evidence" value="ECO:0007669"/>
    <property type="project" value="InterPro"/>
</dbReference>
<dbReference type="Proteomes" id="UP000252707">
    <property type="component" value="Unassembled WGS sequence"/>
</dbReference>
<evidence type="ECO:0000256" key="3">
    <source>
        <dbReference type="ARBA" id="ARBA00022723"/>
    </source>
</evidence>
<evidence type="ECO:0000313" key="9">
    <source>
        <dbReference type="EMBL" id="RCX30751.1"/>
    </source>
</evidence>
<dbReference type="PANTHER" id="PTHR33751:SF9">
    <property type="entry name" value="CYTOCHROME C4"/>
    <property type="match status" value="1"/>
</dbReference>
<feature type="signal peptide" evidence="7">
    <location>
        <begin position="1"/>
        <end position="23"/>
    </location>
</feature>
<dbReference type="Gene3D" id="1.10.760.10">
    <property type="entry name" value="Cytochrome c-like domain"/>
    <property type="match status" value="1"/>
</dbReference>
<evidence type="ECO:0000256" key="1">
    <source>
        <dbReference type="ARBA" id="ARBA00022448"/>
    </source>
</evidence>
<dbReference type="PANTHER" id="PTHR33751">
    <property type="entry name" value="CBB3-TYPE CYTOCHROME C OXIDASE SUBUNIT FIXP"/>
    <property type="match status" value="1"/>
</dbReference>
<evidence type="ECO:0000256" key="5">
    <source>
        <dbReference type="ARBA" id="ARBA00023004"/>
    </source>
</evidence>
<evidence type="ECO:0000259" key="8">
    <source>
        <dbReference type="PROSITE" id="PS51007"/>
    </source>
</evidence>
<keyword evidence="5 6" id="KW-0408">Iron</keyword>
<dbReference type="Pfam" id="PF00034">
    <property type="entry name" value="Cytochrom_C"/>
    <property type="match status" value="1"/>
</dbReference>
<evidence type="ECO:0000256" key="6">
    <source>
        <dbReference type="PROSITE-ProRule" id="PRU00433"/>
    </source>
</evidence>
<comment type="caution">
    <text evidence="9">The sequence shown here is derived from an EMBL/GenBank/DDBJ whole genome shotgun (WGS) entry which is preliminary data.</text>
</comment>
<reference evidence="9 10" key="1">
    <citation type="submission" date="2018-07" db="EMBL/GenBank/DDBJ databases">
        <title>Genomic Encyclopedia of Type Strains, Phase IV (KMG-IV): sequencing the most valuable type-strain genomes for metagenomic binning, comparative biology and taxonomic classification.</title>
        <authorList>
            <person name="Goeker M."/>
        </authorList>
    </citation>
    <scope>NUCLEOTIDE SEQUENCE [LARGE SCALE GENOMIC DNA]</scope>
    <source>
        <strain evidence="9 10">DSM 26407</strain>
    </source>
</reference>
<gene>
    <name evidence="9" type="ORF">DFQ59_104187</name>
</gene>
<evidence type="ECO:0000313" key="10">
    <source>
        <dbReference type="Proteomes" id="UP000252707"/>
    </source>
</evidence>
<proteinExistence type="predicted"/>
<evidence type="ECO:0000256" key="4">
    <source>
        <dbReference type="ARBA" id="ARBA00022982"/>
    </source>
</evidence>
<keyword evidence="1" id="KW-0813">Transport</keyword>
<dbReference type="AlphaFoldDB" id="A0A369CB35"/>
<dbReference type="SUPFAM" id="SSF46626">
    <property type="entry name" value="Cytochrome c"/>
    <property type="match status" value="1"/>
</dbReference>
<dbReference type="EMBL" id="QPJY01000004">
    <property type="protein sequence ID" value="RCX30751.1"/>
    <property type="molecule type" value="Genomic_DNA"/>
</dbReference>
<feature type="domain" description="Cytochrome c" evidence="8">
    <location>
        <begin position="46"/>
        <end position="128"/>
    </location>
</feature>
<evidence type="ECO:0000256" key="2">
    <source>
        <dbReference type="ARBA" id="ARBA00022617"/>
    </source>
</evidence>
<dbReference type="GO" id="GO:0009055">
    <property type="term" value="F:electron transfer activity"/>
    <property type="evidence" value="ECO:0007669"/>
    <property type="project" value="InterPro"/>
</dbReference>
<keyword evidence="2 6" id="KW-0349">Heme</keyword>
<accession>A0A369CB35</accession>
<keyword evidence="7" id="KW-0732">Signal</keyword>
<name>A0A369CB35_9GAMM</name>
<dbReference type="InterPro" id="IPR036909">
    <property type="entry name" value="Cyt_c-like_dom_sf"/>
</dbReference>
<dbReference type="InterPro" id="IPR050597">
    <property type="entry name" value="Cytochrome_c_Oxidase_Subunit"/>
</dbReference>
<dbReference type="GO" id="GO:0046872">
    <property type="term" value="F:metal ion binding"/>
    <property type="evidence" value="ECO:0007669"/>
    <property type="project" value="UniProtKB-KW"/>
</dbReference>
<feature type="chain" id="PRO_5016975972" evidence="7">
    <location>
        <begin position="24"/>
        <end position="158"/>
    </location>
</feature>
<dbReference type="InterPro" id="IPR009056">
    <property type="entry name" value="Cyt_c-like_dom"/>
</dbReference>
<feature type="non-terminal residue" evidence="9">
    <location>
        <position position="158"/>
    </location>
</feature>
<protein>
    <submittedName>
        <fullName evidence="9">Cytochrome c553</fullName>
    </submittedName>
</protein>
<evidence type="ECO:0000256" key="7">
    <source>
        <dbReference type="SAM" id="SignalP"/>
    </source>
</evidence>
<sequence>MRKPMIKILAVALGVVFAGAAGAAEGEKVKWSVHSGEIDEAIALDGDKVNGRDVFEVCSACHLPEGWGTEDGTFPQLAGQHADVLIKQLSDIRAKNRDNPTMYPFALPESIGDAQALADVVAYIETIPMNPKPGYGPWEPGTPEYEKGAQLYKDNCTR</sequence>
<keyword evidence="3 6" id="KW-0479">Metal-binding</keyword>
<keyword evidence="10" id="KW-1185">Reference proteome</keyword>
<dbReference type="RefSeq" id="WP_147275235.1">
    <property type="nucleotide sequence ID" value="NZ_QPJY01000004.1"/>
</dbReference>
<organism evidence="9 10">
    <name type="scientific">Thioalbus denitrificans</name>
    <dbReference type="NCBI Taxonomy" id="547122"/>
    <lineage>
        <taxon>Bacteria</taxon>
        <taxon>Pseudomonadati</taxon>
        <taxon>Pseudomonadota</taxon>
        <taxon>Gammaproteobacteria</taxon>
        <taxon>Chromatiales</taxon>
        <taxon>Ectothiorhodospiraceae</taxon>
        <taxon>Thioalbus</taxon>
    </lineage>
</organism>
<keyword evidence="4" id="KW-0249">Electron transport</keyword>
<dbReference type="OrthoDB" id="9773456at2"/>